<gene>
    <name evidence="1" type="ORF">RFULGI_LOCUS18778</name>
</gene>
<proteinExistence type="predicted"/>
<comment type="caution">
    <text evidence="1">The sequence shown here is derived from an EMBL/GenBank/DDBJ whole genome shotgun (WGS) entry which is preliminary data.</text>
</comment>
<evidence type="ECO:0000313" key="2">
    <source>
        <dbReference type="Proteomes" id="UP000789396"/>
    </source>
</evidence>
<sequence>REKITFGQATLEYQRLQKGLKKTIIEDKNSGIKLNRERFIEYLTKAADAGNAMAQYNL</sequence>
<name>A0A9N9K4S7_9GLOM</name>
<keyword evidence="2" id="KW-1185">Reference proteome</keyword>
<feature type="non-terminal residue" evidence="1">
    <location>
        <position position="1"/>
    </location>
</feature>
<dbReference type="EMBL" id="CAJVPZ010085129">
    <property type="protein sequence ID" value="CAG8811247.1"/>
    <property type="molecule type" value="Genomic_DNA"/>
</dbReference>
<evidence type="ECO:0000313" key="1">
    <source>
        <dbReference type="EMBL" id="CAG8811247.1"/>
    </source>
</evidence>
<protein>
    <submittedName>
        <fullName evidence="1">18964_t:CDS:1</fullName>
    </submittedName>
</protein>
<dbReference type="AlphaFoldDB" id="A0A9N9K4S7"/>
<dbReference type="Proteomes" id="UP000789396">
    <property type="component" value="Unassembled WGS sequence"/>
</dbReference>
<accession>A0A9N9K4S7</accession>
<reference evidence="1" key="1">
    <citation type="submission" date="2021-06" db="EMBL/GenBank/DDBJ databases">
        <authorList>
            <person name="Kallberg Y."/>
            <person name="Tangrot J."/>
            <person name="Rosling A."/>
        </authorList>
    </citation>
    <scope>NUCLEOTIDE SEQUENCE</scope>
    <source>
        <strain evidence="1">IN212</strain>
    </source>
</reference>
<feature type="non-terminal residue" evidence="1">
    <location>
        <position position="58"/>
    </location>
</feature>
<dbReference type="OrthoDB" id="2397917at2759"/>
<organism evidence="1 2">
    <name type="scientific">Racocetra fulgida</name>
    <dbReference type="NCBI Taxonomy" id="60492"/>
    <lineage>
        <taxon>Eukaryota</taxon>
        <taxon>Fungi</taxon>
        <taxon>Fungi incertae sedis</taxon>
        <taxon>Mucoromycota</taxon>
        <taxon>Glomeromycotina</taxon>
        <taxon>Glomeromycetes</taxon>
        <taxon>Diversisporales</taxon>
        <taxon>Gigasporaceae</taxon>
        <taxon>Racocetra</taxon>
    </lineage>
</organism>